<keyword evidence="3" id="KW-1185">Reference proteome</keyword>
<evidence type="ECO:0000256" key="1">
    <source>
        <dbReference type="SAM" id="MobiDB-lite"/>
    </source>
</evidence>
<dbReference type="HOGENOM" id="CLU_2516544_0_0_1"/>
<sequence length="85" mass="9765">MSRSGCDPGPRANYFKKGSIKKERGEENQAKFQSCSGGVWSRSSSRRVREVTSSDYHLIMDKQKQQLLWTESEQEPEPAELSKNR</sequence>
<dbReference type="Proteomes" id="UP000026962">
    <property type="component" value="Chromosome 10"/>
</dbReference>
<evidence type="ECO:0000313" key="3">
    <source>
        <dbReference type="Proteomes" id="UP000026962"/>
    </source>
</evidence>
<feature type="compositionally biased region" description="Basic and acidic residues" evidence="1">
    <location>
        <begin position="20"/>
        <end position="29"/>
    </location>
</feature>
<dbReference type="EnsemblPlants" id="OPUNC10G07250.3">
    <property type="protein sequence ID" value="OPUNC10G07250.3"/>
    <property type="gene ID" value="OPUNC10G07250"/>
</dbReference>
<dbReference type="Gramene" id="OPUNC10G07250.3">
    <property type="protein sequence ID" value="OPUNC10G07250.3"/>
    <property type="gene ID" value="OPUNC10G07250"/>
</dbReference>
<evidence type="ECO:0000313" key="2">
    <source>
        <dbReference type="EnsemblPlants" id="OPUNC10G07250.3"/>
    </source>
</evidence>
<reference evidence="2" key="1">
    <citation type="submission" date="2015-04" db="UniProtKB">
        <authorList>
            <consortium name="EnsemblPlants"/>
        </authorList>
    </citation>
    <scope>IDENTIFICATION</scope>
</reference>
<organism evidence="2">
    <name type="scientific">Oryza punctata</name>
    <name type="common">Red rice</name>
    <dbReference type="NCBI Taxonomy" id="4537"/>
    <lineage>
        <taxon>Eukaryota</taxon>
        <taxon>Viridiplantae</taxon>
        <taxon>Streptophyta</taxon>
        <taxon>Embryophyta</taxon>
        <taxon>Tracheophyta</taxon>
        <taxon>Spermatophyta</taxon>
        <taxon>Magnoliopsida</taxon>
        <taxon>Liliopsida</taxon>
        <taxon>Poales</taxon>
        <taxon>Poaceae</taxon>
        <taxon>BOP clade</taxon>
        <taxon>Oryzoideae</taxon>
        <taxon>Oryzeae</taxon>
        <taxon>Oryzinae</taxon>
        <taxon>Oryza</taxon>
    </lineage>
</organism>
<proteinExistence type="predicted"/>
<feature type="region of interest" description="Disordered" evidence="1">
    <location>
        <begin position="1"/>
        <end position="29"/>
    </location>
</feature>
<protein>
    <submittedName>
        <fullName evidence="2">Uncharacterized protein</fullName>
    </submittedName>
</protein>
<name>A0A0E0M767_ORYPU</name>
<dbReference type="AlphaFoldDB" id="A0A0E0M767"/>
<reference evidence="2" key="2">
    <citation type="submission" date="2018-05" db="EMBL/GenBank/DDBJ databases">
        <title>OpunRS2 (Oryza punctata Reference Sequence Version 2).</title>
        <authorList>
            <person name="Zhang J."/>
            <person name="Kudrna D."/>
            <person name="Lee S."/>
            <person name="Talag J."/>
            <person name="Welchert J."/>
            <person name="Wing R.A."/>
        </authorList>
    </citation>
    <scope>NUCLEOTIDE SEQUENCE [LARGE SCALE GENOMIC DNA]</scope>
</reference>
<accession>A0A0E0M767</accession>